<evidence type="ECO:0000256" key="6">
    <source>
        <dbReference type="ARBA" id="ARBA00023085"/>
    </source>
</evidence>
<organism evidence="14 15">
    <name type="scientific">Papaver atlanticum</name>
    <dbReference type="NCBI Taxonomy" id="357466"/>
    <lineage>
        <taxon>Eukaryota</taxon>
        <taxon>Viridiplantae</taxon>
        <taxon>Streptophyta</taxon>
        <taxon>Embryophyta</taxon>
        <taxon>Tracheophyta</taxon>
        <taxon>Spermatophyta</taxon>
        <taxon>Magnoliopsida</taxon>
        <taxon>Ranunculales</taxon>
        <taxon>Papaveraceae</taxon>
        <taxon>Papaveroideae</taxon>
        <taxon>Papaver</taxon>
    </lineage>
</organism>
<evidence type="ECO:0000256" key="3">
    <source>
        <dbReference type="ARBA" id="ARBA00007786"/>
    </source>
</evidence>
<keyword evidence="5 12" id="KW-0378">Hydrolase</keyword>
<dbReference type="GO" id="GO:0004857">
    <property type="term" value="F:enzyme inhibitor activity"/>
    <property type="evidence" value="ECO:0007669"/>
    <property type="project" value="InterPro"/>
</dbReference>
<dbReference type="PANTHER" id="PTHR31707">
    <property type="entry name" value="PECTINESTERASE"/>
    <property type="match status" value="1"/>
</dbReference>
<dbReference type="NCBIfam" id="TIGR01614">
    <property type="entry name" value="PME_inhib"/>
    <property type="match status" value="1"/>
</dbReference>
<name>A0AAD4XTI9_9MAGN</name>
<evidence type="ECO:0000256" key="5">
    <source>
        <dbReference type="ARBA" id="ARBA00022801"/>
    </source>
</evidence>
<feature type="active site" evidence="11">
    <location>
        <position position="410"/>
    </location>
</feature>
<feature type="domain" description="Pectinesterase inhibitor" evidence="13">
    <location>
        <begin position="43"/>
        <end position="198"/>
    </location>
</feature>
<gene>
    <name evidence="14" type="ORF">MKW98_003403</name>
</gene>
<evidence type="ECO:0000256" key="1">
    <source>
        <dbReference type="ARBA" id="ARBA00005184"/>
    </source>
</evidence>
<evidence type="ECO:0000259" key="13">
    <source>
        <dbReference type="SMART" id="SM00856"/>
    </source>
</evidence>
<keyword evidence="8" id="KW-0325">Glycoprotein</keyword>
<evidence type="ECO:0000256" key="10">
    <source>
        <dbReference type="ARBA" id="ARBA00057335"/>
    </source>
</evidence>
<comment type="catalytic activity">
    <reaction evidence="9 12">
        <text>[(1-&gt;4)-alpha-D-galacturonosyl methyl ester](n) + n H2O = [(1-&gt;4)-alpha-D-galacturonosyl](n) + n methanol + n H(+)</text>
        <dbReference type="Rhea" id="RHEA:22380"/>
        <dbReference type="Rhea" id="RHEA-COMP:14570"/>
        <dbReference type="Rhea" id="RHEA-COMP:14573"/>
        <dbReference type="ChEBI" id="CHEBI:15377"/>
        <dbReference type="ChEBI" id="CHEBI:15378"/>
        <dbReference type="ChEBI" id="CHEBI:17790"/>
        <dbReference type="ChEBI" id="CHEBI:140522"/>
        <dbReference type="ChEBI" id="CHEBI:140523"/>
        <dbReference type="EC" id="3.1.1.11"/>
    </reaction>
</comment>
<dbReference type="InterPro" id="IPR011050">
    <property type="entry name" value="Pectin_lyase_fold/virulence"/>
</dbReference>
<dbReference type="SMART" id="SM00856">
    <property type="entry name" value="PMEI"/>
    <property type="match status" value="1"/>
</dbReference>
<comment type="caution">
    <text evidence="14">The sequence shown here is derived from an EMBL/GenBank/DDBJ whole genome shotgun (WGS) entry which is preliminary data.</text>
</comment>
<dbReference type="Pfam" id="PF01095">
    <property type="entry name" value="Pectinesterase"/>
    <property type="match status" value="1"/>
</dbReference>
<dbReference type="SUPFAM" id="SSF51126">
    <property type="entry name" value="Pectin lyase-like"/>
    <property type="match status" value="1"/>
</dbReference>
<dbReference type="FunFam" id="1.20.140.40:FF:000001">
    <property type="entry name" value="Pectinesterase"/>
    <property type="match status" value="1"/>
</dbReference>
<keyword evidence="7" id="KW-1015">Disulfide bond</keyword>
<dbReference type="InterPro" id="IPR006501">
    <property type="entry name" value="Pectinesterase_inhib_dom"/>
</dbReference>
<comment type="similarity">
    <text evidence="2">In the N-terminal section; belongs to the PMEI family.</text>
</comment>
<dbReference type="Gene3D" id="2.160.20.10">
    <property type="entry name" value="Single-stranded right-handed beta-helix, Pectin lyase-like"/>
    <property type="match status" value="1"/>
</dbReference>
<dbReference type="InterPro" id="IPR000070">
    <property type="entry name" value="Pectinesterase_cat"/>
</dbReference>
<dbReference type="PROSITE" id="PS51257">
    <property type="entry name" value="PROKAR_LIPOPROTEIN"/>
    <property type="match status" value="1"/>
</dbReference>
<keyword evidence="6 12" id="KW-0063">Aspartyl esterase</keyword>
<dbReference type="EC" id="3.1.1.11" evidence="4 12"/>
<evidence type="ECO:0000256" key="8">
    <source>
        <dbReference type="ARBA" id="ARBA00023180"/>
    </source>
</evidence>
<dbReference type="Gene3D" id="1.20.140.40">
    <property type="entry name" value="Invertase/pectin methylesterase inhibitor family protein"/>
    <property type="match status" value="1"/>
</dbReference>
<evidence type="ECO:0000256" key="11">
    <source>
        <dbReference type="PROSITE-ProRule" id="PRU10040"/>
    </source>
</evidence>
<protein>
    <recommendedName>
        <fullName evidence="4 12">Pectinesterase</fullName>
        <ecNumber evidence="4 12">3.1.1.11</ecNumber>
    </recommendedName>
</protein>
<evidence type="ECO:0000256" key="4">
    <source>
        <dbReference type="ARBA" id="ARBA00013229"/>
    </source>
</evidence>
<dbReference type="AlphaFoldDB" id="A0AAD4XTI9"/>
<dbReference type="InterPro" id="IPR033131">
    <property type="entry name" value="Pectinesterase_Asp_AS"/>
</dbReference>
<dbReference type="Pfam" id="PF04043">
    <property type="entry name" value="PMEI"/>
    <property type="match status" value="1"/>
</dbReference>
<evidence type="ECO:0000256" key="9">
    <source>
        <dbReference type="ARBA" id="ARBA00047928"/>
    </source>
</evidence>
<evidence type="ECO:0000313" key="15">
    <source>
        <dbReference type="Proteomes" id="UP001202328"/>
    </source>
</evidence>
<evidence type="ECO:0000256" key="12">
    <source>
        <dbReference type="RuleBase" id="RU000589"/>
    </source>
</evidence>
<dbReference type="InterPro" id="IPR035513">
    <property type="entry name" value="Invertase/methylesterase_inhib"/>
</dbReference>
<evidence type="ECO:0000256" key="7">
    <source>
        <dbReference type="ARBA" id="ARBA00023157"/>
    </source>
</evidence>
<comment type="pathway">
    <text evidence="1 12">Glycan metabolism; pectin degradation; 2-dehydro-3-deoxy-D-gluconate from pectin: step 1/5.</text>
</comment>
<dbReference type="EMBL" id="JAJJMB010003633">
    <property type="protein sequence ID" value="KAI3946840.1"/>
    <property type="molecule type" value="Genomic_DNA"/>
</dbReference>
<reference evidence="14" key="1">
    <citation type="submission" date="2022-04" db="EMBL/GenBank/DDBJ databases">
        <title>A functionally conserved STORR gene fusion in Papaver species that diverged 16.8 million years ago.</title>
        <authorList>
            <person name="Catania T."/>
        </authorList>
    </citation>
    <scope>NUCLEOTIDE SEQUENCE</scope>
    <source>
        <strain evidence="14">S-188037</strain>
    </source>
</reference>
<dbReference type="GO" id="GO:0030599">
    <property type="term" value="F:pectinesterase activity"/>
    <property type="evidence" value="ECO:0007669"/>
    <property type="project" value="UniProtKB-UniRule"/>
</dbReference>
<dbReference type="CDD" id="cd15798">
    <property type="entry name" value="PMEI-like_3"/>
    <property type="match status" value="1"/>
</dbReference>
<dbReference type="GO" id="GO:0042545">
    <property type="term" value="P:cell wall modification"/>
    <property type="evidence" value="ECO:0007669"/>
    <property type="project" value="UniProtKB-UniRule"/>
</dbReference>
<proteinExistence type="inferred from homology"/>
<comment type="function">
    <text evidence="10">Acts in the modification of cell walls via demethylesterification of cell wall pectin.</text>
</comment>
<dbReference type="PROSITE" id="PS00503">
    <property type="entry name" value="PECTINESTERASE_2"/>
    <property type="match status" value="1"/>
</dbReference>
<accession>A0AAD4XTI9</accession>
<keyword evidence="15" id="KW-1185">Reference proteome</keyword>
<comment type="similarity">
    <text evidence="3">In the C-terminal section; belongs to the pectinesterase family.</text>
</comment>
<dbReference type="InterPro" id="IPR012334">
    <property type="entry name" value="Pectin_lyas_fold"/>
</dbReference>
<evidence type="ECO:0000256" key="2">
    <source>
        <dbReference type="ARBA" id="ARBA00006027"/>
    </source>
</evidence>
<dbReference type="Proteomes" id="UP001202328">
    <property type="component" value="Unassembled WGS sequence"/>
</dbReference>
<dbReference type="SUPFAM" id="SSF101148">
    <property type="entry name" value="Plant invertase/pectin methylesterase inhibitor"/>
    <property type="match status" value="1"/>
</dbReference>
<sequence>MMNKVAVASVSLILVVGVVIGCVIGFGHRSTGHQEEVKNEVSAGMKAVETLCGPTDYKDACVRSLTPLANNGTTDPKELIKGAIQVIAGEVQKAVEQSVTLANDAKNSNNATLKAVLESCKGYLDYAISDIEESIAALGESQITSISDLTPELKNWLSAVISLKESCLDNLEDNSELKDTMHKGLLNTTELTVNALAIVDEIAGILKTFNIPIDLNITSSTSRKLLSTETDKDGYPYWFSDDSRRVLAEQGFGNLKPNAVVAKDGRGQFKTIAEALAAYPKNQPRSAKYVVYVKAGVYDEYITVTKDQHNVFMYGDGPTKTVVTGKKNVALDGYKTDKSATFAVEGRHFVAKSMGFENTAGPEGHQAVALRVNADRCAFFDCSITAYQDTLYIQSHRQFYRDCTISGTVDFIFGDSATVIQNSKIIVRKPMDNQFNAVTAHGRSQARETTGVVIQNCDIIAEPQLLPVSSKIQSFLGRPWKEYSKAIFLENRIDGFIHPDGYTPWQGTFALDTLYYGEYANTGAGADTSKRVNWKGFHVIKDRAEALSYTVAPFLTAPRWLKETGIPYMVGLKA</sequence>
<dbReference type="FunFam" id="2.160.20.10:FF:000001">
    <property type="entry name" value="Pectinesterase"/>
    <property type="match status" value="1"/>
</dbReference>
<evidence type="ECO:0000313" key="14">
    <source>
        <dbReference type="EMBL" id="KAI3946840.1"/>
    </source>
</evidence>
<dbReference type="GO" id="GO:0045490">
    <property type="term" value="P:pectin catabolic process"/>
    <property type="evidence" value="ECO:0007669"/>
    <property type="project" value="UniProtKB-UniRule"/>
</dbReference>